<evidence type="ECO:0000313" key="2">
    <source>
        <dbReference type="Proteomes" id="UP000078397"/>
    </source>
</evidence>
<sequence length="253" mass="28928">MQLSDRFGLPRNVTTPEDIQVYQSTFELWMGNLPPIYDFTNPNKRDDDSQPWIILHHHYLQTVSYSMVLGPFKGYLSRPMSRRSPSADLKIRCNGINYSLKLMEALRELFGYIYPNDANFYLLLFNIFDTAVVLCSSISNDQDGSIPRRPEILHAIDEALAMLKRLRRVHSKARAAYELLAKIIQRTCQPMNLPGETWACPLETALPIERGGPMSAQHPIDPSQHVDDATFANHFDCCRRDRKPTPSFLTTVG</sequence>
<proteinExistence type="predicted"/>
<dbReference type="OrthoDB" id="5344325at2759"/>
<reference evidence="1 2" key="1">
    <citation type="journal article" date="2016" name="PLoS Pathog.">
        <title>Biosynthesis of antibiotic leucinostatins in bio-control fungus Purpureocillium lilacinum and their inhibition on phytophthora revealed by genome mining.</title>
        <authorList>
            <person name="Wang G."/>
            <person name="Liu Z."/>
            <person name="Lin R."/>
            <person name="Li E."/>
            <person name="Mao Z."/>
            <person name="Ling J."/>
            <person name="Yang Y."/>
            <person name="Yin W.B."/>
            <person name="Xie B."/>
        </authorList>
    </citation>
    <scope>NUCLEOTIDE SEQUENCE [LARGE SCALE GENOMIC DNA]</scope>
    <source>
        <strain evidence="1">170</strain>
    </source>
</reference>
<accession>A0A179EVZ9</accession>
<dbReference type="EMBL" id="LSBJ02000036">
    <property type="protein sequence ID" value="OAQ57342.2"/>
    <property type="molecule type" value="Genomic_DNA"/>
</dbReference>
<organism evidence="1 2">
    <name type="scientific">Pochonia chlamydosporia 170</name>
    <dbReference type="NCBI Taxonomy" id="1380566"/>
    <lineage>
        <taxon>Eukaryota</taxon>
        <taxon>Fungi</taxon>
        <taxon>Dikarya</taxon>
        <taxon>Ascomycota</taxon>
        <taxon>Pezizomycotina</taxon>
        <taxon>Sordariomycetes</taxon>
        <taxon>Hypocreomycetidae</taxon>
        <taxon>Hypocreales</taxon>
        <taxon>Clavicipitaceae</taxon>
        <taxon>Pochonia</taxon>
    </lineage>
</organism>
<dbReference type="GeneID" id="28858944"/>
<dbReference type="CDD" id="cd12148">
    <property type="entry name" value="fungal_TF_MHR"/>
    <property type="match status" value="1"/>
</dbReference>
<gene>
    <name evidence="1" type="ORF">VFPPC_17210</name>
</gene>
<dbReference type="AlphaFoldDB" id="A0A179EVZ9"/>
<name>A0A179EVZ9_METCM</name>
<protein>
    <submittedName>
        <fullName evidence="1">Fungal specific transcription factor</fullName>
    </submittedName>
</protein>
<dbReference type="RefSeq" id="XP_018135685.2">
    <property type="nucleotide sequence ID" value="XM_018294950.2"/>
</dbReference>
<evidence type="ECO:0000313" key="1">
    <source>
        <dbReference type="EMBL" id="OAQ57342.2"/>
    </source>
</evidence>
<dbReference type="Proteomes" id="UP000078397">
    <property type="component" value="Unassembled WGS sequence"/>
</dbReference>
<dbReference type="STRING" id="1380566.A0A179EVZ9"/>
<dbReference type="KEGG" id="pchm:VFPPC_17210"/>
<comment type="caution">
    <text evidence="1">The sequence shown here is derived from an EMBL/GenBank/DDBJ whole genome shotgun (WGS) entry which is preliminary data.</text>
</comment>
<keyword evidence="2" id="KW-1185">Reference proteome</keyword>